<evidence type="ECO:0000313" key="9">
    <source>
        <dbReference type="Proteomes" id="UP001516023"/>
    </source>
</evidence>
<dbReference type="SMART" id="SM00228">
    <property type="entry name" value="PDZ"/>
    <property type="match status" value="1"/>
</dbReference>
<gene>
    <name evidence="8" type="ORF">HJC23_013599</name>
</gene>
<keyword evidence="4" id="KW-0843">Virulence</keyword>
<keyword evidence="9" id="KW-1185">Reference proteome</keyword>
<feature type="compositionally biased region" description="Basic residues" evidence="5">
    <location>
        <begin position="347"/>
        <end position="359"/>
    </location>
</feature>
<keyword evidence="2" id="KW-0645">Protease</keyword>
<proteinExistence type="inferred from homology"/>
<dbReference type="SUPFAM" id="SSF50156">
    <property type="entry name" value="PDZ domain-like"/>
    <property type="match status" value="1"/>
</dbReference>
<dbReference type="Gene3D" id="2.30.42.10">
    <property type="match status" value="1"/>
</dbReference>
<feature type="region of interest" description="Disordered" evidence="5">
    <location>
        <begin position="302"/>
        <end position="375"/>
    </location>
</feature>
<evidence type="ECO:0000256" key="5">
    <source>
        <dbReference type="SAM" id="MobiDB-lite"/>
    </source>
</evidence>
<dbReference type="GO" id="GO:0008233">
    <property type="term" value="F:peptidase activity"/>
    <property type="evidence" value="ECO:0007669"/>
    <property type="project" value="UniProtKB-KW"/>
</dbReference>
<feature type="chain" id="PRO_5044842430" description="PDZ domain-containing protein" evidence="6">
    <location>
        <begin position="35"/>
        <end position="874"/>
    </location>
</feature>
<organism evidence="8 9">
    <name type="scientific">Cyclotella cryptica</name>
    <dbReference type="NCBI Taxonomy" id="29204"/>
    <lineage>
        <taxon>Eukaryota</taxon>
        <taxon>Sar</taxon>
        <taxon>Stramenopiles</taxon>
        <taxon>Ochrophyta</taxon>
        <taxon>Bacillariophyta</taxon>
        <taxon>Coscinodiscophyceae</taxon>
        <taxon>Thalassiosirophycidae</taxon>
        <taxon>Stephanodiscales</taxon>
        <taxon>Stephanodiscaceae</taxon>
        <taxon>Cyclotella</taxon>
    </lineage>
</organism>
<dbReference type="PANTHER" id="PTHR22939">
    <property type="entry name" value="SERINE PROTEASE FAMILY S1C HTRA-RELATED"/>
    <property type="match status" value="1"/>
</dbReference>
<dbReference type="InterPro" id="IPR001940">
    <property type="entry name" value="Peptidase_S1C"/>
</dbReference>
<evidence type="ECO:0000256" key="1">
    <source>
        <dbReference type="ARBA" id="ARBA00010541"/>
    </source>
</evidence>
<feature type="compositionally biased region" description="Polar residues" evidence="5">
    <location>
        <begin position="327"/>
        <end position="342"/>
    </location>
</feature>
<dbReference type="InterPro" id="IPR036034">
    <property type="entry name" value="PDZ_sf"/>
</dbReference>
<dbReference type="Gene3D" id="2.40.10.10">
    <property type="entry name" value="Trypsin-like serine proteases"/>
    <property type="match status" value="2"/>
</dbReference>
<keyword evidence="3" id="KW-0378">Hydrolase</keyword>
<dbReference type="GO" id="GO:0006508">
    <property type="term" value="P:proteolysis"/>
    <property type="evidence" value="ECO:0007669"/>
    <property type="project" value="UniProtKB-KW"/>
</dbReference>
<feature type="domain" description="PDZ" evidence="7">
    <location>
        <begin position="752"/>
        <end position="843"/>
    </location>
</feature>
<dbReference type="SUPFAM" id="SSF50494">
    <property type="entry name" value="Trypsin-like serine proteases"/>
    <property type="match status" value="1"/>
</dbReference>
<protein>
    <recommendedName>
        <fullName evidence="7">PDZ domain-containing protein</fullName>
    </recommendedName>
</protein>
<keyword evidence="6" id="KW-0732">Signal</keyword>
<evidence type="ECO:0000256" key="6">
    <source>
        <dbReference type="SAM" id="SignalP"/>
    </source>
</evidence>
<name>A0ABD3PPH0_9STRA</name>
<dbReference type="PANTHER" id="PTHR22939:SF129">
    <property type="entry name" value="SERINE PROTEASE HTRA2, MITOCHONDRIAL"/>
    <property type="match status" value="1"/>
</dbReference>
<dbReference type="Pfam" id="PF13180">
    <property type="entry name" value="PDZ_2"/>
    <property type="match status" value="1"/>
</dbReference>
<feature type="compositionally biased region" description="Polar residues" evidence="5">
    <location>
        <begin position="119"/>
        <end position="128"/>
    </location>
</feature>
<evidence type="ECO:0000313" key="8">
    <source>
        <dbReference type="EMBL" id="KAL3790088.1"/>
    </source>
</evidence>
<feature type="region of interest" description="Disordered" evidence="5">
    <location>
        <begin position="230"/>
        <end position="251"/>
    </location>
</feature>
<accession>A0ABD3PPH0</accession>
<sequence length="874" mass="96035">MMHSSLILYFTLLSQDVLLVVFLATCTTTTPSYAFSSSPLHVKSRHHSKWPLHRCRNRKNHDAVSCQPPCRSACERHGGAMYRHRWHADTSFSFPLHLSIDNDNNDNDSTDGTSRDFVDNSTSISDTNTKQDESGWVSNFGKYLLPPSWSLSLSRNASPSSPPPGAAINPPTNVDVSTYDPNSREMADPIFLEGSTFSKASSVEGEAALAAAKMEECSVIDVECYVEEEEVPEDEEKEIVSSSSDSPADVSNRLRGVVRRIRDRFKRNVAKEKEKSVLEDHSDVNVLSLPERNLQSAEGIKLNASSNDTAPVADNEDPFNSAEELQEQSTIPDNPIPTQSATEGIPKRQKRSRRGHKTSTNHPPPIFHSLETNDIDTATQFKQKKWQRRRKRAAMLLTTLKNAAFLFVITFLAGNVMNQFVDLTEDGSFEVHFGKSLSTPSPPSPLPPSPPPQRSPPLQTGVEKRRSGNFRAMMKPSRTSPTTQYDARAETLGLVSRAVRRVGPAVVRVETETDVNTRNGDPSKGEVGDDEETRGDIFDGVPEAPSQGSSDDAKTIDFGQGSGMIIKREDEFHILTNAHVVDGATRVYVLLTDGRRFRAELCGKDDIVDVAVLKIIPEEDEEGVEGSDSMLDLPVAELGDSDRLEVGQFVTAIGSPGGLDNSCTIGIVSGLKRCPKVVGIPDKAGVLQYIQTDAAINQGNSGGPLVDVESGDIVGINTCIRANMEGTSFAIPINKVLGILDDLYEGKHISHGYLGVQMSTMNPTLARYYNKLQERSDMKIPEKDGVIIEKVFKKSPAEVGGLKKYDFVCEIDGQRVSNAEDAHLIIDQAPIGKDLCITLMRGDSEVTVHVKPEDLSVRLKQLREERLKRKKVNT</sequence>
<feature type="signal peptide" evidence="6">
    <location>
        <begin position="1"/>
        <end position="34"/>
    </location>
</feature>
<dbReference type="InterPro" id="IPR043504">
    <property type="entry name" value="Peptidase_S1_PA_chymotrypsin"/>
</dbReference>
<dbReference type="PRINTS" id="PR00834">
    <property type="entry name" value="PROTEASES2C"/>
</dbReference>
<dbReference type="InterPro" id="IPR001478">
    <property type="entry name" value="PDZ"/>
</dbReference>
<reference evidence="8 9" key="1">
    <citation type="journal article" date="2020" name="G3 (Bethesda)">
        <title>Improved Reference Genome for Cyclotella cryptica CCMP332, a Model for Cell Wall Morphogenesis, Salinity Adaptation, and Lipid Production in Diatoms (Bacillariophyta).</title>
        <authorList>
            <person name="Roberts W.R."/>
            <person name="Downey K.M."/>
            <person name="Ruck E.C."/>
            <person name="Traller J.C."/>
            <person name="Alverson A.J."/>
        </authorList>
    </citation>
    <scope>NUCLEOTIDE SEQUENCE [LARGE SCALE GENOMIC DNA]</scope>
    <source>
        <strain evidence="8 9">CCMP332</strain>
    </source>
</reference>
<feature type="compositionally biased region" description="Pro residues" evidence="5">
    <location>
        <begin position="440"/>
        <end position="455"/>
    </location>
</feature>
<dbReference type="Proteomes" id="UP001516023">
    <property type="component" value="Unassembled WGS sequence"/>
</dbReference>
<feature type="region of interest" description="Disordered" evidence="5">
    <location>
        <begin position="152"/>
        <end position="181"/>
    </location>
</feature>
<dbReference type="EMBL" id="JABMIG020000133">
    <property type="protein sequence ID" value="KAL3790088.1"/>
    <property type="molecule type" value="Genomic_DNA"/>
</dbReference>
<feature type="compositionally biased region" description="Low complexity" evidence="5">
    <location>
        <begin position="240"/>
        <end position="251"/>
    </location>
</feature>
<feature type="compositionally biased region" description="Polar residues" evidence="5">
    <location>
        <begin position="172"/>
        <end position="181"/>
    </location>
</feature>
<evidence type="ECO:0000256" key="2">
    <source>
        <dbReference type="ARBA" id="ARBA00022670"/>
    </source>
</evidence>
<dbReference type="AlphaFoldDB" id="A0ABD3PPH0"/>
<evidence type="ECO:0000256" key="4">
    <source>
        <dbReference type="ARBA" id="ARBA00023026"/>
    </source>
</evidence>
<comment type="caution">
    <text evidence="8">The sequence shown here is derived from an EMBL/GenBank/DDBJ whole genome shotgun (WGS) entry which is preliminary data.</text>
</comment>
<dbReference type="Pfam" id="PF13365">
    <property type="entry name" value="Trypsin_2"/>
    <property type="match status" value="1"/>
</dbReference>
<feature type="region of interest" description="Disordered" evidence="5">
    <location>
        <begin position="105"/>
        <end position="132"/>
    </location>
</feature>
<comment type="similarity">
    <text evidence="1">Belongs to the peptidase S1C family.</text>
</comment>
<feature type="region of interest" description="Disordered" evidence="5">
    <location>
        <begin position="433"/>
        <end position="487"/>
    </location>
</feature>
<dbReference type="InterPro" id="IPR009003">
    <property type="entry name" value="Peptidase_S1_PA"/>
</dbReference>
<feature type="region of interest" description="Disordered" evidence="5">
    <location>
        <begin position="513"/>
        <end position="536"/>
    </location>
</feature>
<evidence type="ECO:0000259" key="7">
    <source>
        <dbReference type="SMART" id="SM00228"/>
    </source>
</evidence>
<evidence type="ECO:0000256" key="3">
    <source>
        <dbReference type="ARBA" id="ARBA00022801"/>
    </source>
</evidence>